<dbReference type="AlphaFoldDB" id="A0A345YER8"/>
<sequence>MTNSALPPAADAEVNEDEPLEAQTDKGWSPNASRRRIGVAVLFILAGILAALFAWNLPPFAGGDETTNNAYVRGRTTVVSPQVAGYLVDVPVTDFQRVEKGDLLARIDDTPFREKVQQGAANTAAQKASLANSDQSLRSAQAQVELQDAAVASAQAALKRAQADMNRIAELVGEGSVSLRERDQARAALQQAQAAVRQARAQRAIALENVRSVNVGRRALEAQVAGAQAAKGLAEFELSRTEIRASRPGRLSEVTARVGQLVTAGTQLMYIVPDELWVVANFKETQTADMAVGQRATLEVDALGGLELTGRVQSIAPAASSEFSLVKPDTGAGNFVKVPQRIAVRIVIDGGQEEAARLGPGMSVIATVHTKD</sequence>
<dbReference type="InterPro" id="IPR050739">
    <property type="entry name" value="MFP"/>
</dbReference>
<evidence type="ECO:0000256" key="3">
    <source>
        <dbReference type="SAM" id="Phobius"/>
    </source>
</evidence>
<dbReference type="SUPFAM" id="SSF111369">
    <property type="entry name" value="HlyD-like secretion proteins"/>
    <property type="match status" value="3"/>
</dbReference>
<dbReference type="Pfam" id="PF25876">
    <property type="entry name" value="HH_MFP_RND"/>
    <property type="match status" value="1"/>
</dbReference>
<evidence type="ECO:0000256" key="2">
    <source>
        <dbReference type="SAM" id="MobiDB-lite"/>
    </source>
</evidence>
<dbReference type="PANTHER" id="PTHR30386:SF24">
    <property type="entry name" value="MULTIDRUG RESISTANCE EFFLUX PUMP"/>
    <property type="match status" value="1"/>
</dbReference>
<evidence type="ECO:0000259" key="6">
    <source>
        <dbReference type="Pfam" id="PF25954"/>
    </source>
</evidence>
<keyword evidence="3" id="KW-0812">Transmembrane</keyword>
<keyword evidence="3" id="KW-1133">Transmembrane helix</keyword>
<proteinExistence type="predicted"/>
<evidence type="ECO:0000313" key="8">
    <source>
        <dbReference type="Proteomes" id="UP000254508"/>
    </source>
</evidence>
<feature type="transmembrane region" description="Helical" evidence="3">
    <location>
        <begin position="37"/>
        <end position="57"/>
    </location>
</feature>
<organism evidence="7 8">
    <name type="scientific">Erythrobacter aureus</name>
    <dbReference type="NCBI Taxonomy" id="2182384"/>
    <lineage>
        <taxon>Bacteria</taxon>
        <taxon>Pseudomonadati</taxon>
        <taxon>Pseudomonadota</taxon>
        <taxon>Alphaproteobacteria</taxon>
        <taxon>Sphingomonadales</taxon>
        <taxon>Erythrobacteraceae</taxon>
        <taxon>Erythrobacter/Porphyrobacter group</taxon>
        <taxon>Erythrobacter</taxon>
    </lineage>
</organism>
<feature type="domain" description="Multidrug resistance protein MdtA-like alpha-helical hairpin" evidence="4">
    <location>
        <begin position="149"/>
        <end position="201"/>
    </location>
</feature>
<dbReference type="Proteomes" id="UP000254508">
    <property type="component" value="Chromosome"/>
</dbReference>
<dbReference type="InterPro" id="IPR058624">
    <property type="entry name" value="MdtA-like_HH"/>
</dbReference>
<dbReference type="Pfam" id="PF25917">
    <property type="entry name" value="BSH_RND"/>
    <property type="match status" value="1"/>
</dbReference>
<gene>
    <name evidence="7" type="ORF">DVR09_08820</name>
</gene>
<reference evidence="8" key="1">
    <citation type="submission" date="2018-07" db="EMBL/GenBank/DDBJ databases">
        <title>Genome sequence of Erythrobacter strain YH-07, an antagonistic bacterium isolated from Yellow Sea.</title>
        <authorList>
            <person name="Tang T."/>
            <person name="Liu Q."/>
            <person name="Sun X."/>
        </authorList>
    </citation>
    <scope>NUCLEOTIDE SEQUENCE [LARGE SCALE GENOMIC DNA]</scope>
    <source>
        <strain evidence="8">YH-07</strain>
    </source>
</reference>
<keyword evidence="3" id="KW-0472">Membrane</keyword>
<dbReference type="Gene3D" id="2.40.50.100">
    <property type="match status" value="1"/>
</dbReference>
<dbReference type="PANTHER" id="PTHR30386">
    <property type="entry name" value="MEMBRANE FUSION SUBUNIT OF EMRAB-TOLC MULTIDRUG EFFLUX PUMP"/>
    <property type="match status" value="1"/>
</dbReference>
<evidence type="ECO:0000313" key="7">
    <source>
        <dbReference type="EMBL" id="AXK42420.1"/>
    </source>
</evidence>
<protein>
    <submittedName>
        <fullName evidence="7">HlyD family secretion protein</fullName>
    </submittedName>
</protein>
<dbReference type="InterPro" id="IPR058625">
    <property type="entry name" value="MdtA-like_BSH"/>
</dbReference>
<dbReference type="RefSeq" id="WP_115416601.1">
    <property type="nucleotide sequence ID" value="NZ_CP031357.1"/>
</dbReference>
<dbReference type="Pfam" id="PF25954">
    <property type="entry name" value="Beta-barrel_RND_2"/>
    <property type="match status" value="1"/>
</dbReference>
<feature type="domain" description="Multidrug resistance protein MdtA-like barrel-sandwich hybrid" evidence="5">
    <location>
        <begin position="76"/>
        <end position="272"/>
    </location>
</feature>
<feature type="domain" description="CusB-like beta-barrel" evidence="6">
    <location>
        <begin position="276"/>
        <end position="321"/>
    </location>
</feature>
<dbReference type="OrthoDB" id="9811754at2"/>
<keyword evidence="1" id="KW-0175">Coiled coil</keyword>
<evidence type="ECO:0000256" key="1">
    <source>
        <dbReference type="SAM" id="Coils"/>
    </source>
</evidence>
<dbReference type="Gene3D" id="2.40.30.170">
    <property type="match status" value="1"/>
</dbReference>
<feature type="region of interest" description="Disordered" evidence="2">
    <location>
        <begin position="1"/>
        <end position="29"/>
    </location>
</feature>
<dbReference type="Gene3D" id="1.10.287.470">
    <property type="entry name" value="Helix hairpin bin"/>
    <property type="match status" value="2"/>
</dbReference>
<evidence type="ECO:0000259" key="5">
    <source>
        <dbReference type="Pfam" id="PF25917"/>
    </source>
</evidence>
<feature type="coiled-coil region" evidence="1">
    <location>
        <begin position="151"/>
        <end position="209"/>
    </location>
</feature>
<name>A0A345YER8_9SPHN</name>
<dbReference type="InterPro" id="IPR058792">
    <property type="entry name" value="Beta-barrel_RND_2"/>
</dbReference>
<evidence type="ECO:0000259" key="4">
    <source>
        <dbReference type="Pfam" id="PF25876"/>
    </source>
</evidence>
<dbReference type="EMBL" id="CP031357">
    <property type="protein sequence ID" value="AXK42420.1"/>
    <property type="molecule type" value="Genomic_DNA"/>
</dbReference>
<accession>A0A345YER8</accession>
<keyword evidence="8" id="KW-1185">Reference proteome</keyword>
<dbReference type="KEGG" id="err:DVR09_08820"/>